<proteinExistence type="inferred from homology"/>
<comment type="similarity">
    <text evidence="1">Belongs to the short-chain dehydrogenases/reductases (SDR) family.</text>
</comment>
<dbReference type="GO" id="GO:0032787">
    <property type="term" value="P:monocarboxylic acid metabolic process"/>
    <property type="evidence" value="ECO:0007669"/>
    <property type="project" value="UniProtKB-ARBA"/>
</dbReference>
<dbReference type="PRINTS" id="PR00080">
    <property type="entry name" value="SDRFAMILY"/>
</dbReference>
<dbReference type="PANTHER" id="PTHR42879:SF2">
    <property type="entry name" value="3-OXOACYL-[ACYL-CARRIER-PROTEIN] REDUCTASE FABG"/>
    <property type="match status" value="1"/>
</dbReference>
<dbReference type="InterPro" id="IPR020904">
    <property type="entry name" value="Sc_DH/Rdtase_CS"/>
</dbReference>
<dbReference type="AlphaFoldDB" id="A0A6J7M685"/>
<dbReference type="InterPro" id="IPR036291">
    <property type="entry name" value="NAD(P)-bd_dom_sf"/>
</dbReference>
<name>A0A6J7M685_9ZZZZ</name>
<dbReference type="InterPro" id="IPR002347">
    <property type="entry name" value="SDR_fam"/>
</dbReference>
<dbReference type="Pfam" id="PF13561">
    <property type="entry name" value="adh_short_C2"/>
    <property type="match status" value="1"/>
</dbReference>
<dbReference type="PROSITE" id="PS00061">
    <property type="entry name" value="ADH_SHORT"/>
    <property type="match status" value="1"/>
</dbReference>
<organism evidence="2">
    <name type="scientific">freshwater metagenome</name>
    <dbReference type="NCBI Taxonomy" id="449393"/>
    <lineage>
        <taxon>unclassified sequences</taxon>
        <taxon>metagenomes</taxon>
        <taxon>ecological metagenomes</taxon>
    </lineage>
</organism>
<dbReference type="Gene3D" id="3.40.50.720">
    <property type="entry name" value="NAD(P)-binding Rossmann-like Domain"/>
    <property type="match status" value="1"/>
</dbReference>
<accession>A0A6J7M685</accession>
<dbReference type="InterPro" id="IPR050259">
    <property type="entry name" value="SDR"/>
</dbReference>
<gene>
    <name evidence="2" type="ORF">UFOPK3772_03531</name>
</gene>
<dbReference type="PRINTS" id="PR00081">
    <property type="entry name" value="GDHRDH"/>
</dbReference>
<dbReference type="FunFam" id="3.40.50.720:FF:000084">
    <property type="entry name" value="Short-chain dehydrogenase reductase"/>
    <property type="match status" value="1"/>
</dbReference>
<evidence type="ECO:0000313" key="2">
    <source>
        <dbReference type="EMBL" id="CAB4973034.1"/>
    </source>
</evidence>
<evidence type="ECO:0000256" key="1">
    <source>
        <dbReference type="ARBA" id="ARBA00006484"/>
    </source>
</evidence>
<protein>
    <submittedName>
        <fullName evidence="2">Unannotated protein</fullName>
    </submittedName>
</protein>
<dbReference type="EMBL" id="CAFBNE010000224">
    <property type="protein sequence ID" value="CAB4973034.1"/>
    <property type="molecule type" value="Genomic_DNA"/>
</dbReference>
<sequence length="251" mass="26036">MGFGQLPAAAHLLAGKVAVVTGADGALGRSIVEVFREQGATVVGVDLSGADCIHANVASAEDNRRVVDAVVRQHGAIDVLVLNAGVQRMSPIVDFPPEEWERLLGVMLTGPFLAIQAAWPFLTASPGGRILATASTSSYIAEKYKSAYVAAKHGLLGLIKVAALEGAEHQLTANAVAPSWMRTPLVENQVAERVSLLNLTAEQVIADMVGEQAEKRFVETVEVASTLAFLASSAASGITGSCVPVDLGALA</sequence>
<reference evidence="2" key="1">
    <citation type="submission" date="2020-05" db="EMBL/GenBank/DDBJ databases">
        <authorList>
            <person name="Chiriac C."/>
            <person name="Salcher M."/>
            <person name="Ghai R."/>
            <person name="Kavagutti S V."/>
        </authorList>
    </citation>
    <scope>NUCLEOTIDE SEQUENCE</scope>
</reference>
<dbReference type="SUPFAM" id="SSF51735">
    <property type="entry name" value="NAD(P)-binding Rossmann-fold domains"/>
    <property type="match status" value="1"/>
</dbReference>
<dbReference type="PANTHER" id="PTHR42879">
    <property type="entry name" value="3-OXOACYL-(ACYL-CARRIER-PROTEIN) REDUCTASE"/>
    <property type="match status" value="1"/>
</dbReference>